<protein>
    <recommendedName>
        <fullName evidence="8">Rhodopsin domain-containing protein</fullName>
    </recommendedName>
</protein>
<feature type="transmembrane region" description="Helical" evidence="7">
    <location>
        <begin position="103"/>
        <end position="136"/>
    </location>
</feature>
<name>A0A0C4E9R2_MAGP6</name>
<reference evidence="9" key="1">
    <citation type="submission" date="2010-05" db="EMBL/GenBank/DDBJ databases">
        <title>The Genome Sequence of Magnaporthe poae strain ATCC 64411.</title>
        <authorList>
            <consortium name="The Broad Institute Genome Sequencing Platform"/>
            <consortium name="Broad Institute Genome Sequencing Center for Infectious Disease"/>
            <person name="Ma L.-J."/>
            <person name="Dead R."/>
            <person name="Young S."/>
            <person name="Zeng Q."/>
            <person name="Koehrsen M."/>
            <person name="Alvarado L."/>
            <person name="Berlin A."/>
            <person name="Chapman S.B."/>
            <person name="Chen Z."/>
            <person name="Freedman E."/>
            <person name="Gellesch M."/>
            <person name="Goldberg J."/>
            <person name="Griggs A."/>
            <person name="Gujja S."/>
            <person name="Heilman E.R."/>
            <person name="Heiman D."/>
            <person name="Hepburn T."/>
            <person name="Howarth C."/>
            <person name="Jen D."/>
            <person name="Larson L."/>
            <person name="Mehta T."/>
            <person name="Neiman D."/>
            <person name="Pearson M."/>
            <person name="Roberts A."/>
            <person name="Saif S."/>
            <person name="Shea T."/>
            <person name="Shenoy N."/>
            <person name="Sisk P."/>
            <person name="Stolte C."/>
            <person name="Sykes S."/>
            <person name="Walk T."/>
            <person name="White J."/>
            <person name="Yandava C."/>
            <person name="Haas B."/>
            <person name="Nusbaum C."/>
            <person name="Birren B."/>
        </authorList>
    </citation>
    <scope>NUCLEOTIDE SEQUENCE</scope>
    <source>
        <strain evidence="9">ATCC 64411</strain>
    </source>
</reference>
<evidence type="ECO:0000256" key="4">
    <source>
        <dbReference type="ARBA" id="ARBA00023136"/>
    </source>
</evidence>
<evidence type="ECO:0000256" key="5">
    <source>
        <dbReference type="ARBA" id="ARBA00038359"/>
    </source>
</evidence>
<evidence type="ECO:0000313" key="11">
    <source>
        <dbReference type="Proteomes" id="UP000011715"/>
    </source>
</evidence>
<reference evidence="10" key="4">
    <citation type="journal article" date="2015" name="G3 (Bethesda)">
        <title>Genome sequences of three phytopathogenic species of the Magnaporthaceae family of fungi.</title>
        <authorList>
            <person name="Okagaki L.H."/>
            <person name="Nunes C.C."/>
            <person name="Sailsbery J."/>
            <person name="Clay B."/>
            <person name="Brown D."/>
            <person name="John T."/>
            <person name="Oh Y."/>
            <person name="Young N."/>
            <person name="Fitzgerald M."/>
            <person name="Haas B.J."/>
            <person name="Zeng Q."/>
            <person name="Young S."/>
            <person name="Adiconis X."/>
            <person name="Fan L."/>
            <person name="Levin J.Z."/>
            <person name="Mitchell T.K."/>
            <person name="Okubara P.A."/>
            <person name="Farman M.L."/>
            <person name="Kohn L.M."/>
            <person name="Birren B."/>
            <person name="Ma L.-J."/>
            <person name="Dean R.A."/>
        </authorList>
    </citation>
    <scope>NUCLEOTIDE SEQUENCE</scope>
    <source>
        <strain evidence="10">ATCC 64411 / 73-15</strain>
    </source>
</reference>
<reference evidence="10" key="5">
    <citation type="submission" date="2015-06" db="UniProtKB">
        <authorList>
            <consortium name="EnsemblFungi"/>
        </authorList>
    </citation>
    <scope>IDENTIFICATION</scope>
    <source>
        <strain evidence="10">ATCC 64411</strain>
    </source>
</reference>
<feature type="domain" description="Rhodopsin" evidence="8">
    <location>
        <begin position="46"/>
        <end position="286"/>
    </location>
</feature>
<feature type="transmembrane region" description="Helical" evidence="7">
    <location>
        <begin position="30"/>
        <end position="50"/>
    </location>
</feature>
<dbReference type="EMBL" id="GL876976">
    <property type="protein sequence ID" value="KLU90834.1"/>
    <property type="molecule type" value="Genomic_DNA"/>
</dbReference>
<dbReference type="InterPro" id="IPR049326">
    <property type="entry name" value="Rhodopsin_dom_fungi"/>
</dbReference>
<accession>A0A0C4E9R2</accession>
<dbReference type="Proteomes" id="UP000011715">
    <property type="component" value="Unassembled WGS sequence"/>
</dbReference>
<dbReference type="VEuPathDB" id="FungiDB:MAPG_09360"/>
<dbReference type="EnsemblFungi" id="MAPG_09360T0">
    <property type="protein sequence ID" value="MAPG_09360T0"/>
    <property type="gene ID" value="MAPG_09360"/>
</dbReference>
<dbReference type="EMBL" id="ADBL01002393">
    <property type="status" value="NOT_ANNOTATED_CDS"/>
    <property type="molecule type" value="Genomic_DNA"/>
</dbReference>
<feature type="transmembrane region" description="Helical" evidence="7">
    <location>
        <begin position="261"/>
        <end position="281"/>
    </location>
</feature>
<reference evidence="11" key="2">
    <citation type="submission" date="2010-05" db="EMBL/GenBank/DDBJ databases">
        <title>The genome sequence of Magnaporthe poae strain ATCC 64411.</title>
        <authorList>
            <person name="Ma L.-J."/>
            <person name="Dead R."/>
            <person name="Young S."/>
            <person name="Zeng Q."/>
            <person name="Koehrsen M."/>
            <person name="Alvarado L."/>
            <person name="Berlin A."/>
            <person name="Chapman S.B."/>
            <person name="Chen Z."/>
            <person name="Freedman E."/>
            <person name="Gellesch M."/>
            <person name="Goldberg J."/>
            <person name="Griggs A."/>
            <person name="Gujja S."/>
            <person name="Heilman E.R."/>
            <person name="Heiman D."/>
            <person name="Hepburn T."/>
            <person name="Howarth C."/>
            <person name="Jen D."/>
            <person name="Larson L."/>
            <person name="Mehta T."/>
            <person name="Neiman D."/>
            <person name="Pearson M."/>
            <person name="Roberts A."/>
            <person name="Saif S."/>
            <person name="Shea T."/>
            <person name="Shenoy N."/>
            <person name="Sisk P."/>
            <person name="Stolte C."/>
            <person name="Sykes S."/>
            <person name="Walk T."/>
            <person name="White J."/>
            <person name="Yandava C."/>
            <person name="Haas B."/>
            <person name="Nusbaum C."/>
            <person name="Birren B."/>
        </authorList>
    </citation>
    <scope>NUCLEOTIDE SEQUENCE [LARGE SCALE GENOMIC DNA]</scope>
    <source>
        <strain evidence="11">ATCC 64411 / 73-15</strain>
    </source>
</reference>
<feature type="region of interest" description="Disordered" evidence="6">
    <location>
        <begin position="289"/>
        <end position="325"/>
    </location>
</feature>
<evidence type="ECO:0000256" key="3">
    <source>
        <dbReference type="ARBA" id="ARBA00022989"/>
    </source>
</evidence>
<dbReference type="PANTHER" id="PTHR33048">
    <property type="entry name" value="PTH11-LIKE INTEGRAL MEMBRANE PROTEIN (AFU_ORTHOLOGUE AFUA_5G11245)"/>
    <property type="match status" value="1"/>
</dbReference>
<keyword evidence="2 7" id="KW-0812">Transmembrane</keyword>
<feature type="transmembrane region" description="Helical" evidence="7">
    <location>
        <begin position="187"/>
        <end position="211"/>
    </location>
</feature>
<comment type="subcellular location">
    <subcellularLocation>
        <location evidence="1">Membrane</location>
        <topology evidence="1">Multi-pass membrane protein</topology>
    </subcellularLocation>
</comment>
<dbReference type="Pfam" id="PF20684">
    <property type="entry name" value="Fung_rhodopsin"/>
    <property type="match status" value="1"/>
</dbReference>
<evidence type="ECO:0000313" key="9">
    <source>
        <dbReference type="EMBL" id="KLU90834.1"/>
    </source>
</evidence>
<dbReference type="GO" id="GO:0016020">
    <property type="term" value="C:membrane"/>
    <property type="evidence" value="ECO:0007669"/>
    <property type="project" value="UniProtKB-SubCell"/>
</dbReference>
<evidence type="ECO:0000256" key="6">
    <source>
        <dbReference type="SAM" id="MobiDB-lite"/>
    </source>
</evidence>
<evidence type="ECO:0000256" key="2">
    <source>
        <dbReference type="ARBA" id="ARBA00022692"/>
    </source>
</evidence>
<keyword evidence="11" id="KW-1185">Reference proteome</keyword>
<reference evidence="9" key="3">
    <citation type="submission" date="2011-03" db="EMBL/GenBank/DDBJ databases">
        <title>Annotation of Magnaporthe poae ATCC 64411.</title>
        <authorList>
            <person name="Ma L.-J."/>
            <person name="Dead R."/>
            <person name="Young S.K."/>
            <person name="Zeng Q."/>
            <person name="Gargeya S."/>
            <person name="Fitzgerald M."/>
            <person name="Haas B."/>
            <person name="Abouelleil A."/>
            <person name="Alvarado L."/>
            <person name="Arachchi H.M."/>
            <person name="Berlin A."/>
            <person name="Brown A."/>
            <person name="Chapman S.B."/>
            <person name="Chen Z."/>
            <person name="Dunbar C."/>
            <person name="Freedman E."/>
            <person name="Gearin G."/>
            <person name="Gellesch M."/>
            <person name="Goldberg J."/>
            <person name="Griggs A."/>
            <person name="Gujja S."/>
            <person name="Heiman D."/>
            <person name="Howarth C."/>
            <person name="Larson L."/>
            <person name="Lui A."/>
            <person name="MacDonald P.J.P."/>
            <person name="Mehta T."/>
            <person name="Montmayeur A."/>
            <person name="Murphy C."/>
            <person name="Neiman D."/>
            <person name="Pearson M."/>
            <person name="Priest M."/>
            <person name="Roberts A."/>
            <person name="Saif S."/>
            <person name="Shea T."/>
            <person name="Shenoy N."/>
            <person name="Sisk P."/>
            <person name="Stolte C."/>
            <person name="Sykes S."/>
            <person name="Yandava C."/>
            <person name="Wortman J."/>
            <person name="Nusbaum C."/>
            <person name="Birren B."/>
        </authorList>
    </citation>
    <scope>NUCLEOTIDE SEQUENCE</scope>
    <source>
        <strain evidence="9">ATCC 64411</strain>
    </source>
</reference>
<evidence type="ECO:0000313" key="10">
    <source>
        <dbReference type="EnsemblFungi" id="MAPG_09360T0"/>
    </source>
</evidence>
<dbReference type="AlphaFoldDB" id="A0A0C4E9R2"/>
<dbReference type="eggNOG" id="ENOG502SI8G">
    <property type="taxonomic scope" value="Eukaryota"/>
</dbReference>
<dbReference type="InterPro" id="IPR052337">
    <property type="entry name" value="SAT4-like"/>
</dbReference>
<comment type="similarity">
    <text evidence="5">Belongs to the SAT4 family.</text>
</comment>
<sequence length="396" mass="42817">MSADDANERSPMPGFEAQIPIENPGQRTMLALSGICIVLPAVLVALRFVARRRVSRSFDASAFCILAALFFNACLHIDCWIMVLKGGFGFHVAEVAQRFGPGALTLFFQCIMTFALLWSATTLFTKLSILFLYATLFPLRRVILATRVVGVFLILFCSAAIIAGLAMCQPFARNWDRSIPGHCGDQTLYYTCLGVINIVFEVAILALPMPVIYKLKMPLRRKIGVVALLSVGTSATAITVYRQTTLANLDFADMTYSGLAATILSGLEPSVALMLACVPLLRPLFRGGRRGDSSTGASDSGGYQRSGGEGSGLGFSSKGRRKRDRQPGLDTLAMATHDDSSDLQLQPLEVANSVNVCSNQDDTASAGNRGSAAKLSTKDKVLGPQFIKIEKQWEVR</sequence>
<proteinExistence type="inferred from homology"/>
<evidence type="ECO:0000256" key="1">
    <source>
        <dbReference type="ARBA" id="ARBA00004141"/>
    </source>
</evidence>
<evidence type="ECO:0000256" key="7">
    <source>
        <dbReference type="SAM" id="Phobius"/>
    </source>
</evidence>
<gene>
    <name evidence="9" type="ORF">MAPG_09360</name>
</gene>
<feature type="compositionally biased region" description="Gly residues" evidence="6">
    <location>
        <begin position="304"/>
        <end position="313"/>
    </location>
</feature>
<dbReference type="OrthoDB" id="5329176at2759"/>
<keyword evidence="3 7" id="KW-1133">Transmembrane helix</keyword>
<dbReference type="PANTHER" id="PTHR33048:SF57">
    <property type="entry name" value="INTEGRAL MEMBRANE PROTEIN-RELATED"/>
    <property type="match status" value="1"/>
</dbReference>
<feature type="transmembrane region" description="Helical" evidence="7">
    <location>
        <begin position="223"/>
        <end position="241"/>
    </location>
</feature>
<dbReference type="OMA" id="ACLWNAA"/>
<feature type="transmembrane region" description="Helical" evidence="7">
    <location>
        <begin position="148"/>
        <end position="167"/>
    </location>
</feature>
<organism evidence="10 11">
    <name type="scientific">Magnaporthiopsis poae (strain ATCC 64411 / 73-15)</name>
    <name type="common">Kentucky bluegrass fungus</name>
    <name type="synonym">Magnaporthe poae</name>
    <dbReference type="NCBI Taxonomy" id="644358"/>
    <lineage>
        <taxon>Eukaryota</taxon>
        <taxon>Fungi</taxon>
        <taxon>Dikarya</taxon>
        <taxon>Ascomycota</taxon>
        <taxon>Pezizomycotina</taxon>
        <taxon>Sordariomycetes</taxon>
        <taxon>Sordariomycetidae</taxon>
        <taxon>Magnaporthales</taxon>
        <taxon>Magnaporthaceae</taxon>
        <taxon>Magnaporthiopsis</taxon>
    </lineage>
</organism>
<keyword evidence="4 7" id="KW-0472">Membrane</keyword>
<feature type="transmembrane region" description="Helical" evidence="7">
    <location>
        <begin position="62"/>
        <end position="83"/>
    </location>
</feature>
<evidence type="ECO:0000259" key="8">
    <source>
        <dbReference type="Pfam" id="PF20684"/>
    </source>
</evidence>
<feature type="compositionally biased region" description="Low complexity" evidence="6">
    <location>
        <begin position="293"/>
        <end position="303"/>
    </location>
</feature>